<dbReference type="OrthoDB" id="9764216at2"/>
<name>A0A1K2HLV0_9NEIS</name>
<evidence type="ECO:0008006" key="3">
    <source>
        <dbReference type="Google" id="ProtNLM"/>
    </source>
</evidence>
<evidence type="ECO:0000313" key="1">
    <source>
        <dbReference type="EMBL" id="SFZ77691.1"/>
    </source>
</evidence>
<protein>
    <recommendedName>
        <fullName evidence="3">VWA domain containing CoxE-like protein</fullName>
    </recommendedName>
</protein>
<dbReference type="EMBL" id="FPKR01000010">
    <property type="protein sequence ID" value="SFZ77691.1"/>
    <property type="molecule type" value="Genomic_DNA"/>
</dbReference>
<dbReference type="RefSeq" id="WP_072429045.1">
    <property type="nucleotide sequence ID" value="NZ_FPKR01000010.1"/>
</dbReference>
<dbReference type="Proteomes" id="UP000186513">
    <property type="component" value="Unassembled WGS sequence"/>
</dbReference>
<organism evidence="1 2">
    <name type="scientific">Chitinimonas taiwanensis DSM 18899</name>
    <dbReference type="NCBI Taxonomy" id="1121279"/>
    <lineage>
        <taxon>Bacteria</taxon>
        <taxon>Pseudomonadati</taxon>
        <taxon>Pseudomonadota</taxon>
        <taxon>Betaproteobacteria</taxon>
        <taxon>Neisseriales</taxon>
        <taxon>Chitinibacteraceae</taxon>
        <taxon>Chitinimonas</taxon>
    </lineage>
</organism>
<dbReference type="PANTHER" id="PTHR39338">
    <property type="entry name" value="BLL5662 PROTEIN-RELATED"/>
    <property type="match status" value="1"/>
</dbReference>
<gene>
    <name evidence="1" type="ORF">SAMN02745887_02533</name>
</gene>
<sequence length="392" mass="45608">MLIDFFYQLRDAKLPVSTKELLALLEALDARVISGSLDDFYFLSRAILIKDEKYFDRYDQVFGHYFKGVESLLEKLETAIPDEWLAKLIEKQLSEEEKAQLKGLGWDKLMQTLKERLAEQKERHQGGNKWIGTGGTSPFGAYGYNPEGIRIGQNESRHRRAVKVWDQREFRDFDDSRELGTRNFKVALRRLRQLVRQSEANTLDLDATIRATSDNAGWLDLKFAHERHNAVKVLLCLDVGGSMDDHIEVCEGLFSAARSEFKHLEHVYFHNFFYESVWRHNQRRNSERQPTFDLLHTYPSDYKLIIVGDATMSPYEILYPGGSVEHMNEEPGKVWLERLLAHFPHAVWLNPVQEPYWDYTESLRMTRELMGGRMFPLTPAGLEAAMRKLQSS</sequence>
<dbReference type="Pfam" id="PF05762">
    <property type="entry name" value="VWA_CoxE"/>
    <property type="match status" value="1"/>
</dbReference>
<reference evidence="1 2" key="1">
    <citation type="submission" date="2016-11" db="EMBL/GenBank/DDBJ databases">
        <authorList>
            <person name="Jaros S."/>
            <person name="Januszkiewicz K."/>
            <person name="Wedrychowicz H."/>
        </authorList>
    </citation>
    <scope>NUCLEOTIDE SEQUENCE [LARGE SCALE GENOMIC DNA]</scope>
    <source>
        <strain evidence="1 2">DSM 18899</strain>
    </source>
</reference>
<proteinExistence type="predicted"/>
<dbReference type="STRING" id="1121279.SAMN02745887_02533"/>
<keyword evidence="2" id="KW-1185">Reference proteome</keyword>
<accession>A0A1K2HLV0</accession>
<evidence type="ECO:0000313" key="2">
    <source>
        <dbReference type="Proteomes" id="UP000186513"/>
    </source>
</evidence>
<dbReference type="AlphaFoldDB" id="A0A1K2HLV0"/>
<dbReference type="PANTHER" id="PTHR39338:SF7">
    <property type="entry name" value="BLL6692 PROTEIN"/>
    <property type="match status" value="1"/>
</dbReference>
<dbReference type="InterPro" id="IPR008912">
    <property type="entry name" value="Uncharacterised_CoxE"/>
</dbReference>